<accession>A0ABW1SLR5</accession>
<evidence type="ECO:0000259" key="1">
    <source>
        <dbReference type="Pfam" id="PF13462"/>
    </source>
</evidence>
<dbReference type="Pfam" id="PF13462">
    <property type="entry name" value="Thioredoxin_4"/>
    <property type="match status" value="1"/>
</dbReference>
<gene>
    <name evidence="2" type="ORF">ACFP1L_12410</name>
</gene>
<name>A0ABW1SLR5_9LACO</name>
<organism evidence="2 3">
    <name type="scientific">Lactiplantibacillus nangangensis</name>
    <dbReference type="NCBI Taxonomy" id="2559917"/>
    <lineage>
        <taxon>Bacteria</taxon>
        <taxon>Bacillati</taxon>
        <taxon>Bacillota</taxon>
        <taxon>Bacilli</taxon>
        <taxon>Lactobacillales</taxon>
        <taxon>Lactobacillaceae</taxon>
        <taxon>Lactiplantibacillus</taxon>
    </lineage>
</organism>
<dbReference type="Gene3D" id="1.10.1200.90">
    <property type="entry name" value="DsbA-like domain"/>
    <property type="match status" value="1"/>
</dbReference>
<dbReference type="InterPro" id="IPR012336">
    <property type="entry name" value="Thioredoxin-like_fold"/>
</dbReference>
<dbReference type="RefSeq" id="WP_137616787.1">
    <property type="nucleotide sequence ID" value="NZ_BJDI01000011.1"/>
</dbReference>
<reference evidence="3" key="1">
    <citation type="journal article" date="2019" name="Int. J. Syst. Evol. Microbiol.">
        <title>The Global Catalogue of Microorganisms (GCM) 10K type strain sequencing project: providing services to taxonomists for standard genome sequencing and annotation.</title>
        <authorList>
            <consortium name="The Broad Institute Genomics Platform"/>
            <consortium name="The Broad Institute Genome Sequencing Center for Infectious Disease"/>
            <person name="Wu L."/>
            <person name="Ma J."/>
        </authorList>
    </citation>
    <scope>NUCLEOTIDE SEQUENCE [LARGE SCALE GENOMIC DNA]</scope>
    <source>
        <strain evidence="3">CCM 8930</strain>
    </source>
</reference>
<sequence length="167" mass="18414">MTELSFDVSNKTSINLGEPTAPHEMTAILNLGCVDTQEWWLPNADDLFAAVDAGKLSLHLKFWNKIKEPLRNGNTANGYIDYQHPQAALAYIKAVFQAQADLRELPNDAVPAYLAKTYAVKPYADADKVAASVAKEVSANCVTSIPTLILDDKRYFDDQLVSLKTLI</sequence>
<dbReference type="Proteomes" id="UP001596171">
    <property type="component" value="Unassembled WGS sequence"/>
</dbReference>
<proteinExistence type="predicted"/>
<evidence type="ECO:0000313" key="3">
    <source>
        <dbReference type="Proteomes" id="UP001596171"/>
    </source>
</evidence>
<dbReference type="EMBL" id="JBHSSE010000027">
    <property type="protein sequence ID" value="MFC6202666.1"/>
    <property type="molecule type" value="Genomic_DNA"/>
</dbReference>
<feature type="domain" description="Thioredoxin-like fold" evidence="1">
    <location>
        <begin position="10"/>
        <end position="156"/>
    </location>
</feature>
<dbReference type="InterPro" id="IPR036249">
    <property type="entry name" value="Thioredoxin-like_sf"/>
</dbReference>
<evidence type="ECO:0000313" key="2">
    <source>
        <dbReference type="EMBL" id="MFC6202666.1"/>
    </source>
</evidence>
<keyword evidence="3" id="KW-1185">Reference proteome</keyword>
<dbReference type="SUPFAM" id="SSF52833">
    <property type="entry name" value="Thioredoxin-like"/>
    <property type="match status" value="1"/>
</dbReference>
<comment type="caution">
    <text evidence="2">The sequence shown here is derived from an EMBL/GenBank/DDBJ whole genome shotgun (WGS) entry which is preliminary data.</text>
</comment>
<protein>
    <submittedName>
        <fullName evidence="2">Thioredoxin domain-containing protein</fullName>
    </submittedName>
</protein>
<dbReference type="Gene3D" id="3.40.30.10">
    <property type="entry name" value="Glutaredoxin"/>
    <property type="match status" value="1"/>
</dbReference>